<protein>
    <recommendedName>
        <fullName evidence="3">Transposase</fullName>
    </recommendedName>
</protein>
<gene>
    <name evidence="1" type="ORF">BKH13_13635</name>
</gene>
<reference evidence="1 2" key="1">
    <citation type="submission" date="2016-12" db="EMBL/GenBank/DDBJ databases">
        <title>Genomic comparison of strains in the 'Actinomyces naeslundii' group.</title>
        <authorList>
            <person name="Mughal S.R."/>
            <person name="Do T."/>
            <person name="Gilbert S.C."/>
            <person name="Witherden E.A."/>
            <person name="Didelot X."/>
            <person name="Beighton D."/>
        </authorList>
    </citation>
    <scope>NUCLEOTIDE SEQUENCE [LARGE SCALE GENOMIC DNA]</scope>
    <source>
        <strain evidence="1 2">WE6B-3</strain>
    </source>
</reference>
<dbReference type="InterPro" id="IPR002514">
    <property type="entry name" value="Transposase_8"/>
</dbReference>
<proteinExistence type="predicted"/>
<organism evidence="1 2">
    <name type="scientific">Actinomyces naeslundii</name>
    <dbReference type="NCBI Taxonomy" id="1655"/>
    <lineage>
        <taxon>Bacteria</taxon>
        <taxon>Bacillati</taxon>
        <taxon>Actinomycetota</taxon>
        <taxon>Actinomycetes</taxon>
        <taxon>Actinomycetales</taxon>
        <taxon>Actinomycetaceae</taxon>
        <taxon>Actinomyces</taxon>
    </lineage>
</organism>
<name>A0ABX3EWF8_ACTNA</name>
<accession>A0ABX3EWF8</accession>
<evidence type="ECO:0000313" key="2">
    <source>
        <dbReference type="Proteomes" id="UP000186781"/>
    </source>
</evidence>
<dbReference type="InterPro" id="IPR036388">
    <property type="entry name" value="WH-like_DNA-bd_sf"/>
</dbReference>
<dbReference type="InterPro" id="IPR009057">
    <property type="entry name" value="Homeodomain-like_sf"/>
</dbReference>
<evidence type="ECO:0000313" key="1">
    <source>
        <dbReference type="EMBL" id="OLO80366.1"/>
    </source>
</evidence>
<dbReference type="SUPFAM" id="SSF46689">
    <property type="entry name" value="Homeodomain-like"/>
    <property type="match status" value="1"/>
</dbReference>
<dbReference type="EMBL" id="MSKX01000049">
    <property type="protein sequence ID" value="OLO80366.1"/>
    <property type="molecule type" value="Genomic_DNA"/>
</dbReference>
<dbReference type="Gene3D" id="1.10.10.10">
    <property type="entry name" value="Winged helix-like DNA-binding domain superfamily/Winged helix DNA-binding domain"/>
    <property type="match status" value="1"/>
</dbReference>
<keyword evidence="2" id="KW-1185">Reference proteome</keyword>
<dbReference type="Proteomes" id="UP000186781">
    <property type="component" value="Unassembled WGS sequence"/>
</dbReference>
<sequence length="90" mass="9953">MKALAGPAWAKGVVRRIAEDLGVHPEDLRSWVKKAQVDGGLRPGNTTDGVDRIKEPALEVRELRRADAILRSAWVCLLRRSVSERPSPDS</sequence>
<dbReference type="Pfam" id="PF01527">
    <property type="entry name" value="HTH_Tnp_1"/>
    <property type="match status" value="1"/>
</dbReference>
<evidence type="ECO:0008006" key="3">
    <source>
        <dbReference type="Google" id="ProtNLM"/>
    </source>
</evidence>
<comment type="caution">
    <text evidence="1">The sequence shown here is derived from an EMBL/GenBank/DDBJ whole genome shotgun (WGS) entry which is preliminary data.</text>
</comment>